<accession>A0A1L7I809</accession>
<evidence type="ECO:0000313" key="2">
    <source>
        <dbReference type="EMBL" id="APU69235.1"/>
    </source>
</evidence>
<dbReference type="InterPro" id="IPR034660">
    <property type="entry name" value="DinB/YfiT-like"/>
</dbReference>
<dbReference type="EMBL" id="CP016359">
    <property type="protein sequence ID" value="APU69235.1"/>
    <property type="molecule type" value="Genomic_DNA"/>
</dbReference>
<dbReference type="OrthoDB" id="9798830at2"/>
<dbReference type="Pfam" id="PF12867">
    <property type="entry name" value="DinB_2"/>
    <property type="match status" value="1"/>
</dbReference>
<name>A0A1L7I809_9FLAO</name>
<organism evidence="2 3">
    <name type="scientific">Christiangramia flava JLT2011</name>
    <dbReference type="NCBI Taxonomy" id="1229726"/>
    <lineage>
        <taxon>Bacteria</taxon>
        <taxon>Pseudomonadati</taxon>
        <taxon>Bacteroidota</taxon>
        <taxon>Flavobacteriia</taxon>
        <taxon>Flavobacteriales</taxon>
        <taxon>Flavobacteriaceae</taxon>
        <taxon>Christiangramia</taxon>
    </lineage>
</organism>
<dbReference type="SUPFAM" id="SSF109854">
    <property type="entry name" value="DinB/YfiT-like putative metalloenzymes"/>
    <property type="match status" value="1"/>
</dbReference>
<dbReference type="Proteomes" id="UP000186230">
    <property type="component" value="Chromosome"/>
</dbReference>
<reference evidence="2 3" key="1">
    <citation type="submission" date="2016-07" db="EMBL/GenBank/DDBJ databases">
        <title>Multi-omics approach to identify versatile polysaccharide utilization systems of a marine flavobacterium Gramella flava.</title>
        <authorList>
            <person name="Tang K."/>
        </authorList>
    </citation>
    <scope>NUCLEOTIDE SEQUENCE [LARGE SCALE GENOMIC DNA]</scope>
    <source>
        <strain evidence="2 3">JLT2011</strain>
    </source>
</reference>
<dbReference type="AlphaFoldDB" id="A0A1L7I809"/>
<dbReference type="KEGG" id="gfl:GRFL_2511"/>
<sequence length="160" mass="18951">MTETTKKQRDQLVKHLEGGLAYASLDTFLDKVPFEKLGIRPKGLPYSFFEVFFHICFAQKDILEFTISGDYKTRNWPDDYWPEQQAPATEAEWEDLKQEFFEDRELFKNFIMDTKNKLDEPVRNSEDHTLLREILLVIEHNAYHTGQLLMIERLLGVYDA</sequence>
<gene>
    <name evidence="2" type="ORF">GRFL_2511</name>
</gene>
<dbReference type="RefSeq" id="WP_083644925.1">
    <property type="nucleotide sequence ID" value="NZ_AMRU01000007.1"/>
</dbReference>
<feature type="domain" description="DinB-like" evidence="1">
    <location>
        <begin position="22"/>
        <end position="148"/>
    </location>
</feature>
<protein>
    <recommendedName>
        <fullName evidence="1">DinB-like domain-containing protein</fullName>
    </recommendedName>
</protein>
<evidence type="ECO:0000259" key="1">
    <source>
        <dbReference type="Pfam" id="PF12867"/>
    </source>
</evidence>
<keyword evidence="3" id="KW-1185">Reference proteome</keyword>
<evidence type="ECO:0000313" key="3">
    <source>
        <dbReference type="Proteomes" id="UP000186230"/>
    </source>
</evidence>
<dbReference type="Gene3D" id="1.20.120.450">
    <property type="entry name" value="dinb family like domain"/>
    <property type="match status" value="1"/>
</dbReference>
<proteinExistence type="predicted"/>
<dbReference type="STRING" id="1229726.GRFL_2511"/>
<dbReference type="InterPro" id="IPR024775">
    <property type="entry name" value="DinB-like"/>
</dbReference>